<dbReference type="EMBL" id="JAFBFC010000006">
    <property type="protein sequence ID" value="MBM7704275.1"/>
    <property type="molecule type" value="Genomic_DNA"/>
</dbReference>
<dbReference type="PANTHER" id="PTHR33744:SF15">
    <property type="entry name" value="CARBOHYDRATE DIACID REGULATOR"/>
    <property type="match status" value="1"/>
</dbReference>
<evidence type="ECO:0000256" key="1">
    <source>
        <dbReference type="ARBA" id="ARBA00006754"/>
    </source>
</evidence>
<organism evidence="5 6">
    <name type="scientific">Priestia iocasae</name>
    <dbReference type="NCBI Taxonomy" id="2291674"/>
    <lineage>
        <taxon>Bacteria</taxon>
        <taxon>Bacillati</taxon>
        <taxon>Bacillota</taxon>
        <taxon>Bacilli</taxon>
        <taxon>Bacillales</taxon>
        <taxon>Bacillaceae</taxon>
        <taxon>Priestia</taxon>
    </lineage>
</organism>
<protein>
    <submittedName>
        <fullName evidence="5">Carbohydrate diacid regulator</fullName>
    </submittedName>
</protein>
<dbReference type="InterPro" id="IPR025736">
    <property type="entry name" value="PucR_C-HTH_dom"/>
</dbReference>
<evidence type="ECO:0000259" key="3">
    <source>
        <dbReference type="Pfam" id="PF13556"/>
    </source>
</evidence>
<feature type="domain" description="CdaR GGDEF-like" evidence="4">
    <location>
        <begin position="145"/>
        <end position="268"/>
    </location>
</feature>
<feature type="domain" description="PucR C-terminal helix-turn-helix" evidence="3">
    <location>
        <begin position="316"/>
        <end position="373"/>
    </location>
</feature>
<accession>A0ABS2QXR8</accession>
<dbReference type="RefSeq" id="WP_205188285.1">
    <property type="nucleotide sequence ID" value="NZ_JAFBFC010000006.1"/>
</dbReference>
<dbReference type="PANTHER" id="PTHR33744">
    <property type="entry name" value="CARBOHYDRATE DIACID REGULATOR"/>
    <property type="match status" value="1"/>
</dbReference>
<dbReference type="InterPro" id="IPR008599">
    <property type="entry name" value="Diacid_rec"/>
</dbReference>
<evidence type="ECO:0000313" key="6">
    <source>
        <dbReference type="Proteomes" id="UP000809829"/>
    </source>
</evidence>
<dbReference type="Pfam" id="PF17853">
    <property type="entry name" value="GGDEF_2"/>
    <property type="match status" value="1"/>
</dbReference>
<evidence type="ECO:0000259" key="4">
    <source>
        <dbReference type="Pfam" id="PF17853"/>
    </source>
</evidence>
<comment type="caution">
    <text evidence="5">The sequence shown here is derived from an EMBL/GenBank/DDBJ whole genome shotgun (WGS) entry which is preliminary data.</text>
</comment>
<gene>
    <name evidence="5" type="ORF">JOC83_003130</name>
</gene>
<dbReference type="InterPro" id="IPR042070">
    <property type="entry name" value="PucR_C-HTH_sf"/>
</dbReference>
<keyword evidence="6" id="KW-1185">Reference proteome</keyword>
<evidence type="ECO:0000313" key="5">
    <source>
        <dbReference type="EMBL" id="MBM7704275.1"/>
    </source>
</evidence>
<sequence>MEWITKELAQEIVTRTMDIIPYNINVMNEHGVIIGSGEHDRVDHIHDGAMLVIQKQETLIIHHKQAKKLKGVKPGINLPILFQDKMVGVVGITGIPAEVKNYGKLVKMTAEMLLQQAFLLESMQWKERVKEEVMNELLNNASVPHSAIVDRANMIGIDLSIRRVAVIIQLTIKETNQDHHKLRKSIVASLQSVLTEADLLSDFSFPTLVLLKRIHLKEQSWNRSFTLTELTHLQTMLNQHKDITYKIAMGHDSAVVSESFQRAKQTLQTGCALFPEKSLYDYFDMSLPVLLSQLPSKSELQSFFSLLVAQDENGELQETLTSFIEQNGELNRVADSLFIHRNTLRYRLDKIKKLTGKDPKHTKELFELYISMLLYRIQP</sequence>
<name>A0ABS2QXR8_9BACI</name>
<dbReference type="Proteomes" id="UP000809829">
    <property type="component" value="Unassembled WGS sequence"/>
</dbReference>
<dbReference type="InterPro" id="IPR051448">
    <property type="entry name" value="CdaR-like_regulators"/>
</dbReference>
<comment type="similarity">
    <text evidence="1">Belongs to the CdaR family.</text>
</comment>
<reference evidence="5 6" key="1">
    <citation type="submission" date="2021-01" db="EMBL/GenBank/DDBJ databases">
        <title>Genomic Encyclopedia of Type Strains, Phase IV (KMG-IV): sequencing the most valuable type-strain genomes for metagenomic binning, comparative biology and taxonomic classification.</title>
        <authorList>
            <person name="Goeker M."/>
        </authorList>
    </citation>
    <scope>NUCLEOTIDE SEQUENCE [LARGE SCALE GENOMIC DNA]</scope>
    <source>
        <strain evidence="5 6">DSM 104297</strain>
    </source>
</reference>
<dbReference type="Pfam" id="PF13556">
    <property type="entry name" value="HTH_30"/>
    <property type="match status" value="1"/>
</dbReference>
<dbReference type="Pfam" id="PF05651">
    <property type="entry name" value="Diacid_rec"/>
    <property type="match status" value="1"/>
</dbReference>
<evidence type="ECO:0000259" key="2">
    <source>
        <dbReference type="Pfam" id="PF05651"/>
    </source>
</evidence>
<feature type="domain" description="Putative sugar diacid recognition" evidence="2">
    <location>
        <begin position="4"/>
        <end position="137"/>
    </location>
</feature>
<dbReference type="InterPro" id="IPR041522">
    <property type="entry name" value="CdaR_GGDEF"/>
</dbReference>
<proteinExistence type="inferred from homology"/>
<dbReference type="Gene3D" id="1.10.10.2840">
    <property type="entry name" value="PucR C-terminal helix-turn-helix domain"/>
    <property type="match status" value="1"/>
</dbReference>